<name>A0A7C9E4D1_OPUST</name>
<sequence length="102" mass="12069">MWMIFCSQDQIVKRFSMLSIVFIRNLVLKTLVIYTIFLVCRCRLLLKASCYLSTSLPRICLEIVAFQSRNQSAHLFLFIANFYLMKVLSLMIPHIMEPWWAS</sequence>
<keyword evidence="1" id="KW-1133">Transmembrane helix</keyword>
<dbReference type="AlphaFoldDB" id="A0A7C9E4D1"/>
<keyword evidence="1" id="KW-0472">Membrane</keyword>
<feature type="transmembrane region" description="Helical" evidence="1">
    <location>
        <begin position="20"/>
        <end position="39"/>
    </location>
</feature>
<organism evidence="2">
    <name type="scientific">Opuntia streptacantha</name>
    <name type="common">Prickly pear cactus</name>
    <name type="synonym">Opuntia cardona</name>
    <dbReference type="NCBI Taxonomy" id="393608"/>
    <lineage>
        <taxon>Eukaryota</taxon>
        <taxon>Viridiplantae</taxon>
        <taxon>Streptophyta</taxon>
        <taxon>Embryophyta</taxon>
        <taxon>Tracheophyta</taxon>
        <taxon>Spermatophyta</taxon>
        <taxon>Magnoliopsida</taxon>
        <taxon>eudicotyledons</taxon>
        <taxon>Gunneridae</taxon>
        <taxon>Pentapetalae</taxon>
        <taxon>Caryophyllales</taxon>
        <taxon>Cactineae</taxon>
        <taxon>Cactaceae</taxon>
        <taxon>Opuntioideae</taxon>
        <taxon>Opuntia</taxon>
    </lineage>
</organism>
<keyword evidence="1" id="KW-0812">Transmembrane</keyword>
<feature type="transmembrane region" description="Helical" evidence="1">
    <location>
        <begin position="75"/>
        <end position="96"/>
    </location>
</feature>
<evidence type="ECO:0000256" key="1">
    <source>
        <dbReference type="SAM" id="Phobius"/>
    </source>
</evidence>
<proteinExistence type="predicted"/>
<reference evidence="2" key="2">
    <citation type="submission" date="2020-07" db="EMBL/GenBank/DDBJ databases">
        <authorList>
            <person name="Vera ALvarez R."/>
            <person name="Arias-Moreno D.M."/>
            <person name="Jimenez-Jacinto V."/>
            <person name="Jimenez-Bremont J.F."/>
            <person name="Swaminathan K."/>
            <person name="Moose S.P."/>
            <person name="Guerrero-Gonzalez M.L."/>
            <person name="Marino-Ramirez L."/>
            <person name="Landsman D."/>
            <person name="Rodriguez-Kessler M."/>
            <person name="Delgado-Sanchez P."/>
        </authorList>
    </citation>
    <scope>NUCLEOTIDE SEQUENCE</scope>
    <source>
        <tissue evidence="2">Cladode</tissue>
    </source>
</reference>
<dbReference type="EMBL" id="GISG01186711">
    <property type="protein sequence ID" value="MBA4655165.1"/>
    <property type="molecule type" value="Transcribed_RNA"/>
</dbReference>
<accession>A0A7C9E4D1</accession>
<evidence type="ECO:0000313" key="2">
    <source>
        <dbReference type="EMBL" id="MBA4655165.1"/>
    </source>
</evidence>
<reference evidence="2" key="1">
    <citation type="journal article" date="2013" name="J. Plant Res.">
        <title>Effect of fungi and light on seed germination of three Opuntia species from semiarid lands of central Mexico.</title>
        <authorList>
            <person name="Delgado-Sanchez P."/>
            <person name="Jimenez-Bremont J.F."/>
            <person name="Guerrero-Gonzalez Mde L."/>
            <person name="Flores J."/>
        </authorList>
    </citation>
    <scope>NUCLEOTIDE SEQUENCE</scope>
    <source>
        <tissue evidence="2">Cladode</tissue>
    </source>
</reference>
<protein>
    <submittedName>
        <fullName evidence="2">Uncharacterized protein</fullName>
    </submittedName>
</protein>